<keyword evidence="4 5" id="KW-0472">Membrane</keyword>
<evidence type="ECO:0000313" key="7">
    <source>
        <dbReference type="EMBL" id="GHA70126.1"/>
    </source>
</evidence>
<keyword evidence="3 5" id="KW-1133">Transmembrane helix</keyword>
<dbReference type="PANTHER" id="PTHR22911">
    <property type="entry name" value="ACYL-MALONYL CONDENSING ENZYME-RELATED"/>
    <property type="match status" value="1"/>
</dbReference>
<feature type="transmembrane region" description="Helical" evidence="5">
    <location>
        <begin position="125"/>
        <end position="142"/>
    </location>
</feature>
<name>A0A918ST88_9GAMM</name>
<evidence type="ECO:0000256" key="4">
    <source>
        <dbReference type="ARBA" id="ARBA00023136"/>
    </source>
</evidence>
<feature type="transmembrane region" description="Helical" evidence="5">
    <location>
        <begin position="261"/>
        <end position="278"/>
    </location>
</feature>
<dbReference type="InterPro" id="IPR000620">
    <property type="entry name" value="EamA_dom"/>
</dbReference>
<dbReference type="SUPFAM" id="SSF103481">
    <property type="entry name" value="Multidrug resistance efflux transporter EmrE"/>
    <property type="match status" value="2"/>
</dbReference>
<protein>
    <submittedName>
        <fullName evidence="7">Membrane protein</fullName>
    </submittedName>
</protein>
<dbReference type="EMBL" id="BMYD01000001">
    <property type="protein sequence ID" value="GHA70126.1"/>
    <property type="molecule type" value="Genomic_DNA"/>
</dbReference>
<feature type="domain" description="EamA" evidence="6">
    <location>
        <begin position="9"/>
        <end position="139"/>
    </location>
</feature>
<evidence type="ECO:0000256" key="2">
    <source>
        <dbReference type="ARBA" id="ARBA00022692"/>
    </source>
</evidence>
<feature type="transmembrane region" description="Helical" evidence="5">
    <location>
        <begin position="205"/>
        <end position="224"/>
    </location>
</feature>
<dbReference type="Proteomes" id="UP000646426">
    <property type="component" value="Unassembled WGS sequence"/>
</dbReference>
<feature type="domain" description="EamA" evidence="6">
    <location>
        <begin position="149"/>
        <end position="273"/>
    </location>
</feature>
<evidence type="ECO:0000256" key="1">
    <source>
        <dbReference type="ARBA" id="ARBA00004141"/>
    </source>
</evidence>
<comment type="subcellular location">
    <subcellularLocation>
        <location evidence="1">Membrane</location>
        <topology evidence="1">Multi-pass membrane protein</topology>
    </subcellularLocation>
</comment>
<reference evidence="7" key="2">
    <citation type="submission" date="2020-09" db="EMBL/GenBank/DDBJ databases">
        <authorList>
            <person name="Sun Q."/>
            <person name="Kim S."/>
        </authorList>
    </citation>
    <scope>NUCLEOTIDE SEQUENCE</scope>
    <source>
        <strain evidence="7">KCTC 23077</strain>
    </source>
</reference>
<feature type="transmembrane region" description="Helical" evidence="5">
    <location>
        <begin position="179"/>
        <end position="199"/>
    </location>
</feature>
<organism evidence="7 8">
    <name type="scientific">Cognatilysobacter bugurensis</name>
    <dbReference type="NCBI Taxonomy" id="543356"/>
    <lineage>
        <taxon>Bacteria</taxon>
        <taxon>Pseudomonadati</taxon>
        <taxon>Pseudomonadota</taxon>
        <taxon>Gammaproteobacteria</taxon>
        <taxon>Lysobacterales</taxon>
        <taxon>Lysobacteraceae</taxon>
        <taxon>Cognatilysobacter</taxon>
    </lineage>
</organism>
<gene>
    <name evidence="7" type="ORF">GCM10007067_02720</name>
</gene>
<evidence type="ECO:0000313" key="8">
    <source>
        <dbReference type="Proteomes" id="UP000646426"/>
    </source>
</evidence>
<dbReference type="InterPro" id="IPR037185">
    <property type="entry name" value="EmrE-like"/>
</dbReference>
<reference evidence="7" key="1">
    <citation type="journal article" date="2014" name="Int. J. Syst. Evol. Microbiol.">
        <title>Complete genome sequence of Corynebacterium casei LMG S-19264T (=DSM 44701T), isolated from a smear-ripened cheese.</title>
        <authorList>
            <consortium name="US DOE Joint Genome Institute (JGI-PGF)"/>
            <person name="Walter F."/>
            <person name="Albersmeier A."/>
            <person name="Kalinowski J."/>
            <person name="Ruckert C."/>
        </authorList>
    </citation>
    <scope>NUCLEOTIDE SEQUENCE</scope>
    <source>
        <strain evidence="7">KCTC 23077</strain>
    </source>
</reference>
<keyword evidence="2 5" id="KW-0812">Transmembrane</keyword>
<evidence type="ECO:0000256" key="3">
    <source>
        <dbReference type="ARBA" id="ARBA00022989"/>
    </source>
</evidence>
<proteinExistence type="predicted"/>
<evidence type="ECO:0000256" key="5">
    <source>
        <dbReference type="SAM" id="Phobius"/>
    </source>
</evidence>
<feature type="transmembrane region" description="Helical" evidence="5">
    <location>
        <begin position="71"/>
        <end position="89"/>
    </location>
</feature>
<accession>A0A918ST88</accession>
<sequence>MPLTTHGRAVWLMLCSTAFFALMAVAIKLAAETLHTFEIAFFRNFFGVIAALPLLVHHGPGLLKTDRLSKYFVRCLVGIVSMFCGFWAIGNLPLAQAVSLSYSTPLFVTIAAVWILHEQVRARRWAAVVVGFIGVMVIVRPGTDSFTAGTLVALTAAVLSGLVSIQIKQLSATEPADRIVLWTTMLWVPMSLGPALFVWEWPQGITWLWVAAAGTLGTLGHMLWTRALKLGDVSALTPISFMQLPIVAVLGYLLFDEAVDRWTVAGAAIIFGANAYIAHREAQLARRAATAAPSAAAKPGE</sequence>
<comment type="caution">
    <text evidence="7">The sequence shown here is derived from an EMBL/GenBank/DDBJ whole genome shotgun (WGS) entry which is preliminary data.</text>
</comment>
<dbReference type="GO" id="GO:0016020">
    <property type="term" value="C:membrane"/>
    <property type="evidence" value="ECO:0007669"/>
    <property type="project" value="UniProtKB-SubCell"/>
</dbReference>
<dbReference type="AlphaFoldDB" id="A0A918ST88"/>
<dbReference type="Gene3D" id="1.10.3730.20">
    <property type="match status" value="2"/>
</dbReference>
<evidence type="ECO:0000259" key="6">
    <source>
        <dbReference type="Pfam" id="PF00892"/>
    </source>
</evidence>
<dbReference type="Pfam" id="PF00892">
    <property type="entry name" value="EamA"/>
    <property type="match status" value="2"/>
</dbReference>
<dbReference type="RefSeq" id="WP_229792256.1">
    <property type="nucleotide sequence ID" value="NZ_BMYD01000001.1"/>
</dbReference>
<dbReference type="PANTHER" id="PTHR22911:SF6">
    <property type="entry name" value="SOLUTE CARRIER FAMILY 35 MEMBER G1"/>
    <property type="match status" value="1"/>
</dbReference>
<feature type="transmembrane region" description="Helical" evidence="5">
    <location>
        <begin position="236"/>
        <end position="255"/>
    </location>
</feature>
<feature type="transmembrane region" description="Helical" evidence="5">
    <location>
        <begin position="40"/>
        <end position="59"/>
    </location>
</feature>
<feature type="transmembrane region" description="Helical" evidence="5">
    <location>
        <begin position="148"/>
        <end position="167"/>
    </location>
</feature>
<keyword evidence="8" id="KW-1185">Reference proteome</keyword>
<feature type="transmembrane region" description="Helical" evidence="5">
    <location>
        <begin position="95"/>
        <end position="116"/>
    </location>
</feature>